<dbReference type="EMBL" id="JBDFQZ010000008">
    <property type="protein sequence ID" value="KAK9697377.1"/>
    <property type="molecule type" value="Genomic_DNA"/>
</dbReference>
<dbReference type="InterPro" id="IPR011050">
    <property type="entry name" value="Pectin_lyase_fold/virulence"/>
</dbReference>
<accession>A0AAW1J2Z6</accession>
<comment type="similarity">
    <text evidence="2">In the N-terminal section; belongs to the PMEI family.</text>
</comment>
<keyword evidence="8" id="KW-0812">Transmembrane</keyword>
<evidence type="ECO:0000313" key="11">
    <source>
        <dbReference type="Proteomes" id="UP001443914"/>
    </source>
</evidence>
<feature type="domain" description="Pectinesterase inhibitor" evidence="9">
    <location>
        <begin position="45"/>
        <end position="194"/>
    </location>
</feature>
<dbReference type="Pfam" id="PF04043">
    <property type="entry name" value="PMEI"/>
    <property type="match status" value="1"/>
</dbReference>
<dbReference type="Pfam" id="PF01095">
    <property type="entry name" value="Pectinesterase"/>
    <property type="match status" value="1"/>
</dbReference>
<dbReference type="Gene3D" id="2.160.20.10">
    <property type="entry name" value="Single-stranded right-handed beta-helix, Pectin lyase-like"/>
    <property type="match status" value="1"/>
</dbReference>
<keyword evidence="11" id="KW-1185">Reference proteome</keyword>
<evidence type="ECO:0000256" key="5">
    <source>
        <dbReference type="ARBA" id="ARBA00023085"/>
    </source>
</evidence>
<evidence type="ECO:0000256" key="1">
    <source>
        <dbReference type="ARBA" id="ARBA00005184"/>
    </source>
</evidence>
<dbReference type="InterPro" id="IPR006501">
    <property type="entry name" value="Pectinesterase_inhib_dom"/>
</dbReference>
<comment type="pathway">
    <text evidence="1 7">Glycan metabolism; pectin degradation; 2-dehydro-3-deoxy-D-gluconate from pectin: step 1/5.</text>
</comment>
<dbReference type="SUPFAM" id="SSF101148">
    <property type="entry name" value="Plant invertase/pectin methylesterase inhibitor"/>
    <property type="match status" value="1"/>
</dbReference>
<comment type="catalytic activity">
    <reaction evidence="7">
        <text>[(1-&gt;4)-alpha-D-galacturonosyl methyl ester](n) + n H2O = [(1-&gt;4)-alpha-D-galacturonosyl](n) + n methanol + n H(+)</text>
        <dbReference type="Rhea" id="RHEA:22380"/>
        <dbReference type="Rhea" id="RHEA-COMP:14570"/>
        <dbReference type="Rhea" id="RHEA-COMP:14573"/>
        <dbReference type="ChEBI" id="CHEBI:15377"/>
        <dbReference type="ChEBI" id="CHEBI:15378"/>
        <dbReference type="ChEBI" id="CHEBI:17790"/>
        <dbReference type="ChEBI" id="CHEBI:140522"/>
        <dbReference type="ChEBI" id="CHEBI:140523"/>
        <dbReference type="EC" id="3.1.1.11"/>
    </reaction>
</comment>
<dbReference type="PANTHER" id="PTHR31707">
    <property type="entry name" value="PECTINESTERASE"/>
    <property type="match status" value="1"/>
</dbReference>
<name>A0AAW1J2Z6_SAPOF</name>
<proteinExistence type="inferred from homology"/>
<dbReference type="EC" id="3.1.1.11" evidence="7"/>
<feature type="active site" evidence="6">
    <location>
        <position position="376"/>
    </location>
</feature>
<dbReference type="Proteomes" id="UP001443914">
    <property type="component" value="Unassembled WGS sequence"/>
</dbReference>
<gene>
    <name evidence="10" type="ORF">RND81_08G034100</name>
</gene>
<dbReference type="SMART" id="SM00856">
    <property type="entry name" value="PMEI"/>
    <property type="match status" value="1"/>
</dbReference>
<evidence type="ECO:0000256" key="4">
    <source>
        <dbReference type="ARBA" id="ARBA00022801"/>
    </source>
</evidence>
<comment type="similarity">
    <text evidence="3">In the C-terminal section; belongs to the pectinesterase family.</text>
</comment>
<evidence type="ECO:0000313" key="10">
    <source>
        <dbReference type="EMBL" id="KAK9697377.1"/>
    </source>
</evidence>
<evidence type="ECO:0000256" key="3">
    <source>
        <dbReference type="ARBA" id="ARBA00007786"/>
    </source>
</evidence>
<dbReference type="AlphaFoldDB" id="A0AAW1J2Z6"/>
<dbReference type="CDD" id="cd15798">
    <property type="entry name" value="PMEI-like_3"/>
    <property type="match status" value="1"/>
</dbReference>
<feature type="transmembrane region" description="Helical" evidence="8">
    <location>
        <begin position="21"/>
        <end position="40"/>
    </location>
</feature>
<keyword evidence="8" id="KW-0472">Membrane</keyword>
<dbReference type="NCBIfam" id="TIGR01614">
    <property type="entry name" value="PME_inhib"/>
    <property type="match status" value="1"/>
</dbReference>
<evidence type="ECO:0000256" key="8">
    <source>
        <dbReference type="SAM" id="Phobius"/>
    </source>
</evidence>
<evidence type="ECO:0000256" key="6">
    <source>
        <dbReference type="PROSITE-ProRule" id="PRU10040"/>
    </source>
</evidence>
<dbReference type="GO" id="GO:0004857">
    <property type="term" value="F:enzyme inhibitor activity"/>
    <property type="evidence" value="ECO:0007669"/>
    <property type="project" value="InterPro"/>
</dbReference>
<dbReference type="GO" id="GO:0042545">
    <property type="term" value="P:cell wall modification"/>
    <property type="evidence" value="ECO:0007669"/>
    <property type="project" value="UniProtKB-UniRule"/>
</dbReference>
<dbReference type="InterPro" id="IPR000070">
    <property type="entry name" value="Pectinesterase_cat"/>
</dbReference>
<keyword evidence="8" id="KW-1133">Transmembrane helix</keyword>
<dbReference type="FunFam" id="2.160.20.10:FF:000001">
    <property type="entry name" value="Pectinesterase"/>
    <property type="match status" value="1"/>
</dbReference>
<dbReference type="SUPFAM" id="SSF51126">
    <property type="entry name" value="Pectin lyase-like"/>
    <property type="match status" value="1"/>
</dbReference>
<sequence>MAGNSTTSKTPQNSTNKNTTISLFIFFIILTIFTLVFSVAKPPSSTTPAIKTACSNTLYPSLCLTTLSPYSQTPTTPHRLLQASIERTIDFVSITQSKIVTYFAQKRLSSQETNAFNDCIDLLDQTLFELRQALGEIRFSTRLKTLLSAAMTNEITCIDGFSDLYKLNPQIGHKPYIETTLKPVIYMISNSLAIVKHINGINSGPKHGFPTRNERKLMGLGNYRIKPNVVVAGDGSGDYTTVMEAIKMAPNMSMIRYVIKIKAGIYRENVEISRNKMNIMLMGDGINCTIITASRSFVDGFSTFTSATLTVSGDRFMARDLTIENTATRDKYQAVAARINSNSLFYRCNFTSYQDTLYAHSLRQFYRECIIQGTVDFIFGNAAAVFHNCHILARKPNPGQSNMITAQSRDDPNQNTGFSLHNCTIQAAPDFNVTEMNTTFTFLGRPWRNFSRTVVTRSYLGDLIHPLGWSVWDEYSNLETVEYVEYKNFGPGSDTRFRVGWRGFKKNCSEGSLKKFSVGAFLHSPDDWLNSTKFPLFHGQ</sequence>
<dbReference type="GO" id="GO:0030599">
    <property type="term" value="F:pectinesterase activity"/>
    <property type="evidence" value="ECO:0007669"/>
    <property type="project" value="UniProtKB-UniRule"/>
</dbReference>
<organism evidence="10 11">
    <name type="scientific">Saponaria officinalis</name>
    <name type="common">Common soapwort</name>
    <name type="synonym">Lychnis saponaria</name>
    <dbReference type="NCBI Taxonomy" id="3572"/>
    <lineage>
        <taxon>Eukaryota</taxon>
        <taxon>Viridiplantae</taxon>
        <taxon>Streptophyta</taxon>
        <taxon>Embryophyta</taxon>
        <taxon>Tracheophyta</taxon>
        <taxon>Spermatophyta</taxon>
        <taxon>Magnoliopsida</taxon>
        <taxon>eudicotyledons</taxon>
        <taxon>Gunneridae</taxon>
        <taxon>Pentapetalae</taxon>
        <taxon>Caryophyllales</taxon>
        <taxon>Caryophyllaceae</taxon>
        <taxon>Caryophylleae</taxon>
        <taxon>Saponaria</taxon>
    </lineage>
</organism>
<evidence type="ECO:0000259" key="9">
    <source>
        <dbReference type="SMART" id="SM00856"/>
    </source>
</evidence>
<keyword evidence="4 7" id="KW-0378">Hydrolase</keyword>
<reference evidence="10" key="1">
    <citation type="submission" date="2024-03" db="EMBL/GenBank/DDBJ databases">
        <title>WGS assembly of Saponaria officinalis var. Norfolk2.</title>
        <authorList>
            <person name="Jenkins J."/>
            <person name="Shu S."/>
            <person name="Grimwood J."/>
            <person name="Barry K."/>
            <person name="Goodstein D."/>
            <person name="Schmutz J."/>
            <person name="Leebens-Mack J."/>
            <person name="Osbourn A."/>
        </authorList>
    </citation>
    <scope>NUCLEOTIDE SEQUENCE [LARGE SCALE GENOMIC DNA]</scope>
    <source>
        <strain evidence="10">JIC</strain>
    </source>
</reference>
<dbReference type="Gene3D" id="1.20.140.40">
    <property type="entry name" value="Invertase/pectin methylesterase inhibitor family protein"/>
    <property type="match status" value="1"/>
</dbReference>
<evidence type="ECO:0000256" key="2">
    <source>
        <dbReference type="ARBA" id="ARBA00006027"/>
    </source>
</evidence>
<dbReference type="PROSITE" id="PS00503">
    <property type="entry name" value="PECTINESTERASE_2"/>
    <property type="match status" value="1"/>
</dbReference>
<comment type="caution">
    <text evidence="10">The sequence shown here is derived from an EMBL/GenBank/DDBJ whole genome shotgun (WGS) entry which is preliminary data.</text>
</comment>
<keyword evidence="5 7" id="KW-0063">Aspartyl esterase</keyword>
<dbReference type="GO" id="GO:0045490">
    <property type="term" value="P:pectin catabolic process"/>
    <property type="evidence" value="ECO:0007669"/>
    <property type="project" value="UniProtKB-UniRule"/>
</dbReference>
<dbReference type="InterPro" id="IPR035513">
    <property type="entry name" value="Invertase/methylesterase_inhib"/>
</dbReference>
<dbReference type="InterPro" id="IPR012334">
    <property type="entry name" value="Pectin_lyas_fold"/>
</dbReference>
<evidence type="ECO:0000256" key="7">
    <source>
        <dbReference type="RuleBase" id="RU000589"/>
    </source>
</evidence>
<protein>
    <recommendedName>
        <fullName evidence="7">Pectinesterase</fullName>
        <ecNumber evidence="7">3.1.1.11</ecNumber>
    </recommendedName>
</protein>
<dbReference type="InterPro" id="IPR033131">
    <property type="entry name" value="Pectinesterase_Asp_AS"/>
</dbReference>